<keyword evidence="3" id="KW-0808">Transferase</keyword>
<dbReference type="OMA" id="RQLPDYH"/>
<feature type="transmembrane region" description="Helical" evidence="4">
    <location>
        <begin position="489"/>
        <end position="508"/>
    </location>
</feature>
<dbReference type="Pfam" id="PF00201">
    <property type="entry name" value="UDPGT"/>
    <property type="match status" value="1"/>
</dbReference>
<proteinExistence type="inferred from homology"/>
<evidence type="ECO:0000256" key="2">
    <source>
        <dbReference type="ARBA" id="ARBA00022676"/>
    </source>
</evidence>
<sequence length="527" mass="60038">MQTDKYLGVRVAIAIQLLGWAMGANILALMGMTSHSHHLWNSVLLYELAERGHNLTILSVDLPRPDVKVPTNVSYIHLERAYDFYDAEGADKIDISAFIGIGNYVTIPIHYDFGLKTAKNIARSQGLLQLLNYPDDFKFDVIINDYTLGPYLLGFAHKFRYPPIIGMTAFHNAPITLDFMSNHYFPALVPYYSTLYNANMSFLQRLDNTLVFAADTIYRRWYYNPKLDEIMRPIFGSDMPSLSDLAKLTKVSLVNSHPATDYVEALPPNVIEVGGMQGKPGKALPDELDEFIRSGKRGAILFSLGTNMLPHNVDLQIKLNIVEAFRQLPEYNFIWKFDEEYLKDVQMPANVLVKDFLPQGDILSHESLVLFISHCGGLSIQEATWHGVPIVGIPLFLDQYRNLIQTINAGAAVQVNYLNMTTVQLVSAIREVAENKRYVQAMKIRSQRLRDNPVPPLELAVWWVEYLLRHPDPAHLHSTAKELNYFQSHSLDVIAILALIPLLLIYGLQRQRPRVRVQRAKRHQKRD</sequence>
<gene>
    <name evidence="6" type="primary">LOC111597530</name>
</gene>
<dbReference type="KEGG" id="dhe:111597530"/>
<evidence type="ECO:0000256" key="4">
    <source>
        <dbReference type="SAM" id="Phobius"/>
    </source>
</evidence>
<evidence type="ECO:0000256" key="1">
    <source>
        <dbReference type="ARBA" id="ARBA00009995"/>
    </source>
</evidence>
<comment type="similarity">
    <text evidence="1">Belongs to the UDP-glycosyltransferase family.</text>
</comment>
<dbReference type="PANTHER" id="PTHR48043">
    <property type="entry name" value="EG:EG0003.4 PROTEIN-RELATED"/>
    <property type="match status" value="1"/>
</dbReference>
<dbReference type="InterPro" id="IPR050271">
    <property type="entry name" value="UDP-glycosyltransferase"/>
</dbReference>
<dbReference type="OrthoDB" id="5835829at2759"/>
<dbReference type="AlphaFoldDB" id="A0A6J1LPS1"/>
<dbReference type="PANTHER" id="PTHR48043:SF159">
    <property type="entry name" value="EG:EG0003.4 PROTEIN-RELATED"/>
    <property type="match status" value="1"/>
</dbReference>
<organism evidence="5 6">
    <name type="scientific">Drosophila hydei</name>
    <name type="common">Fruit fly</name>
    <dbReference type="NCBI Taxonomy" id="7224"/>
    <lineage>
        <taxon>Eukaryota</taxon>
        <taxon>Metazoa</taxon>
        <taxon>Ecdysozoa</taxon>
        <taxon>Arthropoda</taxon>
        <taxon>Hexapoda</taxon>
        <taxon>Insecta</taxon>
        <taxon>Pterygota</taxon>
        <taxon>Neoptera</taxon>
        <taxon>Endopterygota</taxon>
        <taxon>Diptera</taxon>
        <taxon>Brachycera</taxon>
        <taxon>Muscomorpha</taxon>
        <taxon>Ephydroidea</taxon>
        <taxon>Drosophilidae</taxon>
        <taxon>Drosophila</taxon>
    </lineage>
</organism>
<keyword evidence="2" id="KW-0328">Glycosyltransferase</keyword>
<keyword evidence="4" id="KW-1133">Transmembrane helix</keyword>
<dbReference type="Gene3D" id="3.40.50.2000">
    <property type="entry name" value="Glycogen Phosphorylase B"/>
    <property type="match status" value="1"/>
</dbReference>
<feature type="transmembrane region" description="Helical" evidence="4">
    <location>
        <begin position="7"/>
        <end position="32"/>
    </location>
</feature>
<dbReference type="GeneID" id="111597530"/>
<dbReference type="FunFam" id="3.40.50.2000:FF:000021">
    <property type="entry name" value="UDP-glucuronosyltransferase"/>
    <property type="match status" value="1"/>
</dbReference>
<accession>A0A6J1LPS1</accession>
<evidence type="ECO:0000256" key="3">
    <source>
        <dbReference type="ARBA" id="ARBA00022679"/>
    </source>
</evidence>
<name>A0A6J1LPS1_DROHY</name>
<evidence type="ECO:0000313" key="5">
    <source>
        <dbReference type="Proteomes" id="UP000504633"/>
    </source>
</evidence>
<dbReference type="RefSeq" id="XP_023168075.2">
    <property type="nucleotide sequence ID" value="XM_023312307.2"/>
</dbReference>
<keyword evidence="4" id="KW-0812">Transmembrane</keyword>
<keyword evidence="5" id="KW-1185">Reference proteome</keyword>
<dbReference type="CDD" id="cd03784">
    <property type="entry name" value="GT1_Gtf-like"/>
    <property type="match status" value="1"/>
</dbReference>
<dbReference type="GO" id="GO:0008194">
    <property type="term" value="F:UDP-glycosyltransferase activity"/>
    <property type="evidence" value="ECO:0007669"/>
    <property type="project" value="InterPro"/>
</dbReference>
<protein>
    <submittedName>
        <fullName evidence="6">UDP-glucuronosyltransferase 2B15-like</fullName>
    </submittedName>
</protein>
<dbReference type="SUPFAM" id="SSF53756">
    <property type="entry name" value="UDP-Glycosyltransferase/glycogen phosphorylase"/>
    <property type="match status" value="1"/>
</dbReference>
<dbReference type="InterPro" id="IPR002213">
    <property type="entry name" value="UDP_glucos_trans"/>
</dbReference>
<keyword evidence="4" id="KW-0472">Membrane</keyword>
<reference evidence="6" key="1">
    <citation type="submission" date="2025-08" db="UniProtKB">
        <authorList>
            <consortium name="RefSeq"/>
        </authorList>
    </citation>
    <scope>IDENTIFICATION</scope>
    <source>
        <strain evidence="6">15085-1641.00</strain>
        <tissue evidence="6">Whole body</tissue>
    </source>
</reference>
<evidence type="ECO:0000313" key="6">
    <source>
        <dbReference type="RefSeq" id="XP_023168075.2"/>
    </source>
</evidence>
<dbReference type="Proteomes" id="UP000504633">
    <property type="component" value="Unplaced"/>
</dbReference>